<feature type="compositionally biased region" description="Polar residues" evidence="1">
    <location>
        <begin position="420"/>
        <end position="429"/>
    </location>
</feature>
<evidence type="ECO:0000313" key="2">
    <source>
        <dbReference type="Proteomes" id="UP000095282"/>
    </source>
</evidence>
<feature type="compositionally biased region" description="Acidic residues" evidence="1">
    <location>
        <begin position="366"/>
        <end position="379"/>
    </location>
</feature>
<dbReference type="Proteomes" id="UP000095282">
    <property type="component" value="Unplaced"/>
</dbReference>
<protein>
    <submittedName>
        <fullName evidence="3">Bromo domain-containing protein</fullName>
    </submittedName>
</protein>
<reference evidence="3" key="1">
    <citation type="submission" date="2016-11" db="UniProtKB">
        <authorList>
            <consortium name="WormBaseParasite"/>
        </authorList>
    </citation>
    <scope>IDENTIFICATION</scope>
</reference>
<proteinExistence type="predicted"/>
<dbReference type="eggNOG" id="KOG3599">
    <property type="taxonomic scope" value="Eukaryota"/>
</dbReference>
<name>A0A1I7TS50_9PELO</name>
<dbReference type="InterPro" id="IPR013761">
    <property type="entry name" value="SAM/pointed_sf"/>
</dbReference>
<dbReference type="STRING" id="1561998.A0A1I7TS50"/>
<evidence type="ECO:0000256" key="1">
    <source>
        <dbReference type="SAM" id="MobiDB-lite"/>
    </source>
</evidence>
<feature type="compositionally biased region" description="Acidic residues" evidence="1">
    <location>
        <begin position="433"/>
        <end position="448"/>
    </location>
</feature>
<feature type="compositionally biased region" description="Low complexity" evidence="1">
    <location>
        <begin position="1232"/>
        <end position="1345"/>
    </location>
</feature>
<feature type="region of interest" description="Disordered" evidence="1">
    <location>
        <begin position="1232"/>
        <end position="1347"/>
    </location>
</feature>
<keyword evidence="2" id="KW-1185">Reference proteome</keyword>
<evidence type="ECO:0000313" key="3">
    <source>
        <dbReference type="WBParaSite" id="Csp11.Scaffold629.g11230.t2"/>
    </source>
</evidence>
<feature type="compositionally biased region" description="Basic residues" evidence="1">
    <location>
        <begin position="279"/>
        <end position="291"/>
    </location>
</feature>
<feature type="region of interest" description="Disordered" evidence="1">
    <location>
        <begin position="278"/>
        <end position="498"/>
    </location>
</feature>
<feature type="region of interest" description="Disordered" evidence="1">
    <location>
        <begin position="788"/>
        <end position="941"/>
    </location>
</feature>
<sequence length="1396" mass="153519">MPYAKNPNQKPPVRRIDEVSQGEIDKIEKYILKNKVTTYQREEIKKLAEKYKIVQTDISAFVALIVRGLKSKDRNIEYLNRKWFRKDEETKERMEKKLKENISEYLTEEDVETIESLCREKRLSTSNTREMKRLSDEMDAPYELIKKAIVSIRKKMKEEGACLWKRKGLFTDEQGEELKKDLKKFEEEKKHLNLKQTMKYRKKIADKYGKTWRQIAHWKNFEKWKQNPEWRKKKNEKNAIGYLEGVERCNGLEGRKRAEENEKLVASEPQFQINVVKGPKQKSSLKRKRSSARISIAFAEETEVRDYVKNDDDEEEQSSSNGWERNRSPAKRMKRDSVYEYDEEDEMDLSGQGPSSSSWYQSPSNYDEEDMSDEEDEESNSSRGEGNRRVHDDQDSDEEESSERYEKDSDDESDNDQEDTASSFESSNNPREENDDEGETNEQEEERGDLEPIERVASPPSFNVSEEVAPTEEPIEVENEEVRDTRPPTLASSKESSSKKKTYILKELVELNLRNRKLLPEGMSKNYETWTSDEVCRWANLFLDAKGLQLFNTLKINGSDLLQFKSNDLEFFNSLILTDGLQYQLRNGFATFRLKDDDTFISGVPRNQRGVVQIKLGCGLNRLPVENKLTQMRSVELIHNCVQAETRLVGLYLNSTWTPLTLVKDADEVTIAVETRYESCYEDGIERCDGSLWWLQVGGNEIALLRDKETCESGEIEVDYGRRMCKRPYNPERSVAISDEEGNFYDGQVMKGFKAKRFSLTSSSSMISRRRRKRTATSANVCDYTIESTSTSTTTPSTTTQTTTVTTTLTSSTTVTTTPTSTVTTSESTTTESTSTATTTPTSTTVTTTPTSTTVTTTPTSTTVTTSPTSTTLSTTTLTTSTPITSTTTVTTPTSTTTEKTTPSSTSTQSSSTTTQSTSTARTSTVTTTTPKPTTTTVTTTVTPLPANAICSYLDETTTSTTVTTTLTSTTTEPSTSTVTTTQTTSTPTTSTVTTTVPTTTLTTSTGSTSTPTTTVTTPTTTVTTSTASTSTPTSTTLTTSSASTSTATSTPTTTVTTSTASTSTPTTTGSTSTASTSTPTSTVSSTTSKDTSSSSTSSTASTSTASTTSATSTVGSTTEDPLKVNFYFNVNQTTVYYGTDEIVNLTISDNIGNIGFTTSYRCKIDDGEYQDTSVDGACFTQGKNMPLKGSTYSSIFFVKPGTYTFEGTLTKTDETEYKTYAVVYIVETTSSPTSSTTSSVTTTEESTSSVTSTSTASSTGSSTSTDTTTVSSTSPSTSVSSTTDSTTSESTTSSSSSSDSTSSSTTDSGETSTTSSDSNSDSSTSTSDPNSGLTSSTDGGSTSSQDPNTVFDFILDNGLTWNETVYFTDSVSITPIPTIVLDSLKVRSLFWLCMI</sequence>
<feature type="region of interest" description="Disordered" evidence="1">
    <location>
        <begin position="964"/>
        <end position="1118"/>
    </location>
</feature>
<dbReference type="WBParaSite" id="Csp11.Scaffold629.g11230.t2">
    <property type="protein sequence ID" value="Csp11.Scaffold629.g11230.t2"/>
    <property type="gene ID" value="Csp11.Scaffold629.g11230"/>
</dbReference>
<feature type="compositionally biased region" description="Acidic residues" evidence="1">
    <location>
        <begin position="339"/>
        <end position="348"/>
    </location>
</feature>
<organism evidence="2 3">
    <name type="scientific">Caenorhabditis tropicalis</name>
    <dbReference type="NCBI Taxonomy" id="1561998"/>
    <lineage>
        <taxon>Eukaryota</taxon>
        <taxon>Metazoa</taxon>
        <taxon>Ecdysozoa</taxon>
        <taxon>Nematoda</taxon>
        <taxon>Chromadorea</taxon>
        <taxon>Rhabditida</taxon>
        <taxon>Rhabditina</taxon>
        <taxon>Rhabditomorpha</taxon>
        <taxon>Rhabditoidea</taxon>
        <taxon>Rhabditidae</taxon>
        <taxon>Peloderinae</taxon>
        <taxon>Caenorhabditis</taxon>
    </lineage>
</organism>
<feature type="compositionally biased region" description="Acidic residues" evidence="1">
    <location>
        <begin position="469"/>
        <end position="479"/>
    </location>
</feature>
<feature type="compositionally biased region" description="Low complexity" evidence="1">
    <location>
        <begin position="350"/>
        <end position="364"/>
    </location>
</feature>
<dbReference type="SUPFAM" id="SSF47769">
    <property type="entry name" value="SAM/Pointed domain"/>
    <property type="match status" value="1"/>
</dbReference>
<feature type="compositionally biased region" description="Acidic residues" evidence="1">
    <location>
        <begin position="408"/>
        <end position="419"/>
    </location>
</feature>
<accession>A0A1I7TS50</accession>